<dbReference type="Gene3D" id="1.10.238.10">
    <property type="entry name" value="EF-hand"/>
    <property type="match status" value="1"/>
</dbReference>
<dbReference type="Pfam" id="PF13202">
    <property type="entry name" value="EF-hand_5"/>
    <property type="match status" value="2"/>
</dbReference>
<dbReference type="Proteomes" id="UP001595799">
    <property type="component" value="Unassembled WGS sequence"/>
</dbReference>
<accession>A0ABV8UJL2</accession>
<sequence>MLPATGHATDVERFDEMVETGGWLCEEAPARECIDHGWNYADRNGDGRLDKGELQTLRQELNSWAEWKKERLSGKDRTRLSIGRAIANSLKLDDLIDSYDEDGSGAITRAELLADIELDERPLPDILADKEATDWEAIGNRLGPFGSLLGSLGAP</sequence>
<evidence type="ECO:0000313" key="3">
    <source>
        <dbReference type="Proteomes" id="UP001595799"/>
    </source>
</evidence>
<feature type="domain" description="EF-hand" evidence="1">
    <location>
        <begin position="87"/>
        <end position="122"/>
    </location>
</feature>
<dbReference type="EMBL" id="JBHSCW010000003">
    <property type="protein sequence ID" value="MFC4351456.1"/>
    <property type="molecule type" value="Genomic_DNA"/>
</dbReference>
<gene>
    <name evidence="2" type="ORF">ACFOW6_07870</name>
</gene>
<dbReference type="SMART" id="SM00054">
    <property type="entry name" value="EFh"/>
    <property type="match status" value="2"/>
</dbReference>
<feature type="domain" description="EF-hand" evidence="1">
    <location>
        <begin position="29"/>
        <end position="64"/>
    </location>
</feature>
<evidence type="ECO:0000259" key="1">
    <source>
        <dbReference type="PROSITE" id="PS50222"/>
    </source>
</evidence>
<dbReference type="InterPro" id="IPR002048">
    <property type="entry name" value="EF_hand_dom"/>
</dbReference>
<protein>
    <recommendedName>
        <fullName evidence="1">EF-hand domain-containing protein</fullName>
    </recommendedName>
</protein>
<reference evidence="3" key="1">
    <citation type="journal article" date="2019" name="Int. J. Syst. Evol. Microbiol.">
        <title>The Global Catalogue of Microorganisms (GCM) 10K type strain sequencing project: providing services to taxonomists for standard genome sequencing and annotation.</title>
        <authorList>
            <consortium name="The Broad Institute Genomics Platform"/>
            <consortium name="The Broad Institute Genome Sequencing Center for Infectious Disease"/>
            <person name="Wu L."/>
            <person name="Ma J."/>
        </authorList>
    </citation>
    <scope>NUCLEOTIDE SEQUENCE [LARGE SCALE GENOMIC DNA]</scope>
    <source>
        <strain evidence="3">CECT 8472</strain>
    </source>
</reference>
<proteinExistence type="predicted"/>
<dbReference type="InterPro" id="IPR018247">
    <property type="entry name" value="EF_Hand_1_Ca_BS"/>
</dbReference>
<comment type="caution">
    <text evidence="2">The sequence shown here is derived from an EMBL/GenBank/DDBJ whole genome shotgun (WGS) entry which is preliminary data.</text>
</comment>
<dbReference type="PROSITE" id="PS50222">
    <property type="entry name" value="EF_HAND_2"/>
    <property type="match status" value="2"/>
</dbReference>
<evidence type="ECO:0000313" key="2">
    <source>
        <dbReference type="EMBL" id="MFC4351456.1"/>
    </source>
</evidence>
<dbReference type="SUPFAM" id="SSF47473">
    <property type="entry name" value="EF-hand"/>
    <property type="match status" value="1"/>
</dbReference>
<dbReference type="PROSITE" id="PS00018">
    <property type="entry name" value="EF_HAND_1"/>
    <property type="match status" value="2"/>
</dbReference>
<keyword evidence="3" id="KW-1185">Reference proteome</keyword>
<dbReference type="InterPro" id="IPR011992">
    <property type="entry name" value="EF-hand-dom_pair"/>
</dbReference>
<dbReference type="RefSeq" id="WP_382421787.1">
    <property type="nucleotide sequence ID" value="NZ_JBHSCW010000003.1"/>
</dbReference>
<name>A0ABV8UJL2_9PROT</name>
<organism evidence="2 3">
    <name type="scientific">Fodinicurvata halophila</name>
    <dbReference type="NCBI Taxonomy" id="1419723"/>
    <lineage>
        <taxon>Bacteria</taxon>
        <taxon>Pseudomonadati</taxon>
        <taxon>Pseudomonadota</taxon>
        <taxon>Alphaproteobacteria</taxon>
        <taxon>Rhodospirillales</taxon>
        <taxon>Rhodovibrionaceae</taxon>
        <taxon>Fodinicurvata</taxon>
    </lineage>
</organism>